<protein>
    <submittedName>
        <fullName evidence="7">Uncharacterized protein</fullName>
    </submittedName>
</protein>
<dbReference type="AlphaFoldDB" id="A0AAD6GDH2"/>
<dbReference type="GO" id="GO:1990961">
    <property type="term" value="P:xenobiotic detoxification by transmembrane export across the plasma membrane"/>
    <property type="evidence" value="ECO:0007669"/>
    <property type="project" value="TreeGrafter"/>
</dbReference>
<keyword evidence="8" id="KW-1185">Reference proteome</keyword>
<comment type="caution">
    <text evidence="7">The sequence shown here is derived from an EMBL/GenBank/DDBJ whole genome shotgun (WGS) entry which is preliminary data.</text>
</comment>
<evidence type="ECO:0000256" key="1">
    <source>
        <dbReference type="ARBA" id="ARBA00004141"/>
    </source>
</evidence>
<keyword evidence="3 5" id="KW-1133">Transmembrane helix</keyword>
<feature type="transmembrane region" description="Helical" evidence="5">
    <location>
        <begin position="249"/>
        <end position="273"/>
    </location>
</feature>
<evidence type="ECO:0000256" key="6">
    <source>
        <dbReference type="SAM" id="SignalP"/>
    </source>
</evidence>
<feature type="transmembrane region" description="Helical" evidence="5">
    <location>
        <begin position="160"/>
        <end position="181"/>
    </location>
</feature>
<evidence type="ECO:0000313" key="8">
    <source>
        <dbReference type="Proteomes" id="UP001220324"/>
    </source>
</evidence>
<accession>A0AAD6GDH2</accession>
<keyword evidence="4 5" id="KW-0472">Membrane</keyword>
<dbReference type="SUPFAM" id="SSF103473">
    <property type="entry name" value="MFS general substrate transporter"/>
    <property type="match status" value="1"/>
</dbReference>
<feature type="transmembrane region" description="Helical" evidence="5">
    <location>
        <begin position="187"/>
        <end position="212"/>
    </location>
</feature>
<dbReference type="InterPro" id="IPR036259">
    <property type="entry name" value="MFS_trans_sf"/>
</dbReference>
<dbReference type="GO" id="GO:0015244">
    <property type="term" value="F:fluconazole transmembrane transporter activity"/>
    <property type="evidence" value="ECO:0007669"/>
    <property type="project" value="TreeGrafter"/>
</dbReference>
<feature type="chain" id="PRO_5042023374" evidence="6">
    <location>
        <begin position="25"/>
        <end position="293"/>
    </location>
</feature>
<dbReference type="EMBL" id="JAQIZZ010000007">
    <property type="protein sequence ID" value="KAJ5533496.1"/>
    <property type="molecule type" value="Genomic_DNA"/>
</dbReference>
<proteinExistence type="predicted"/>
<keyword evidence="2 5" id="KW-0812">Transmembrane</keyword>
<evidence type="ECO:0000313" key="7">
    <source>
        <dbReference type="EMBL" id="KAJ5533496.1"/>
    </source>
</evidence>
<feature type="transmembrane region" description="Helical" evidence="5">
    <location>
        <begin position="224"/>
        <end position="243"/>
    </location>
</feature>
<sequence>MVRSFASLLVLRFLTGFFRSPCLANGGASVGDIDQSLPDSLSKPRDGAGDFGRLFETILRRRAQRIQKLTGRQSIFTLSKIAQAQLTTADVVWDALMKPAEIRFKHPAVLFTNLYEKPVCAFSRLELPALSELSFFFAYQLCYILPDFERHGPRAPEHRLVPALFAVIKLSVGYFVFGWTVRSDIHWVVGLIGVVIFVTSNFIIFQSVFVYLPMSYPKYSASLFATNGLCRSLFAVACVLFARPMFSNLGIGGGVFLLAGLSCLGILGMFYLWKYGARLRPKSTFSHEFDKRE</sequence>
<evidence type="ECO:0000256" key="2">
    <source>
        <dbReference type="ARBA" id="ARBA00022692"/>
    </source>
</evidence>
<gene>
    <name evidence="7" type="ORF">N7494_010048</name>
</gene>
<dbReference type="PANTHER" id="PTHR23502:SF23">
    <property type="entry name" value="FLUCONAZOLE RESISTANCE PROTEIN 1"/>
    <property type="match status" value="1"/>
</dbReference>
<organism evidence="7 8">
    <name type="scientific">Penicillium frequentans</name>
    <dbReference type="NCBI Taxonomy" id="3151616"/>
    <lineage>
        <taxon>Eukaryota</taxon>
        <taxon>Fungi</taxon>
        <taxon>Dikarya</taxon>
        <taxon>Ascomycota</taxon>
        <taxon>Pezizomycotina</taxon>
        <taxon>Eurotiomycetes</taxon>
        <taxon>Eurotiomycetidae</taxon>
        <taxon>Eurotiales</taxon>
        <taxon>Aspergillaceae</taxon>
        <taxon>Penicillium</taxon>
    </lineage>
</organism>
<comment type="subcellular location">
    <subcellularLocation>
        <location evidence="1">Membrane</location>
        <topology evidence="1">Multi-pass membrane protein</topology>
    </subcellularLocation>
</comment>
<evidence type="ECO:0000256" key="4">
    <source>
        <dbReference type="ARBA" id="ARBA00023136"/>
    </source>
</evidence>
<evidence type="ECO:0000256" key="5">
    <source>
        <dbReference type="SAM" id="Phobius"/>
    </source>
</evidence>
<dbReference type="GO" id="GO:0005886">
    <property type="term" value="C:plasma membrane"/>
    <property type="evidence" value="ECO:0007669"/>
    <property type="project" value="TreeGrafter"/>
</dbReference>
<dbReference type="Proteomes" id="UP001220324">
    <property type="component" value="Unassembled WGS sequence"/>
</dbReference>
<reference evidence="7 8" key="1">
    <citation type="journal article" date="2023" name="IMA Fungus">
        <title>Comparative genomic study of the Penicillium genus elucidates a diverse pangenome and 15 lateral gene transfer events.</title>
        <authorList>
            <person name="Petersen C."/>
            <person name="Sorensen T."/>
            <person name="Nielsen M.R."/>
            <person name="Sondergaard T.E."/>
            <person name="Sorensen J.L."/>
            <person name="Fitzpatrick D.A."/>
            <person name="Frisvad J.C."/>
            <person name="Nielsen K.L."/>
        </authorList>
    </citation>
    <scope>NUCLEOTIDE SEQUENCE [LARGE SCALE GENOMIC DNA]</scope>
    <source>
        <strain evidence="7 8">IBT 35679</strain>
    </source>
</reference>
<dbReference type="PANTHER" id="PTHR23502">
    <property type="entry name" value="MAJOR FACILITATOR SUPERFAMILY"/>
    <property type="match status" value="1"/>
</dbReference>
<feature type="signal peptide" evidence="6">
    <location>
        <begin position="1"/>
        <end position="24"/>
    </location>
</feature>
<evidence type="ECO:0000256" key="3">
    <source>
        <dbReference type="ARBA" id="ARBA00022989"/>
    </source>
</evidence>
<keyword evidence="6" id="KW-0732">Signal</keyword>
<name>A0AAD6GDH2_9EURO</name>